<feature type="compositionally biased region" description="Basic residues" evidence="1">
    <location>
        <begin position="16"/>
        <end position="30"/>
    </location>
</feature>
<protein>
    <submittedName>
        <fullName evidence="2">Uncharacterized protein</fullName>
    </submittedName>
</protein>
<feature type="compositionally biased region" description="Low complexity" evidence="1">
    <location>
        <begin position="197"/>
        <end position="215"/>
    </location>
</feature>
<name>A0A9W4ED93_9ACTN</name>
<sequence>MAGHACAAGRHDGGLHRRRRLARLHPRRHPGPAGRNRERRRGRRPGRQGQRRAPRRLPGAAAHLRQPRRRRRHAGRGLRHPGRHPRRLHRAHPRQCRQLRRGRPRRARRRPALPAAAPARRAPPVVGPGRPAVPGLRRALQRHWPAVPGRLAAAADLAQRPHRRTALDRRGGLRGQQRCLRAAAEPDRRDGGDHPAGRQGLPPGRGPLPGQLPGDGADRRRPHLGRGTARGPGGVRAQRRGGVGVLGELRARLRPGTRPRPGAVPGPARHRLHRGPGPRAGGPDRGGAGARAHRVAAARRALRRPRRGGTPGGRMGGADQARTAGRAASGARPLPAAGDRLTAFSAG</sequence>
<keyword evidence="3" id="KW-1185">Reference proteome</keyword>
<proteinExistence type="predicted"/>
<feature type="compositionally biased region" description="Low complexity" evidence="1">
    <location>
        <begin position="258"/>
        <end position="267"/>
    </location>
</feature>
<gene>
    <name evidence="2" type="ORF">SBRY_120073</name>
</gene>
<feature type="compositionally biased region" description="Basic residues" evidence="1">
    <location>
        <begin position="291"/>
        <end position="307"/>
    </location>
</feature>
<feature type="region of interest" description="Disordered" evidence="1">
    <location>
        <begin position="1"/>
        <end position="130"/>
    </location>
</feature>
<feature type="compositionally biased region" description="Basic and acidic residues" evidence="1">
    <location>
        <begin position="184"/>
        <end position="196"/>
    </location>
</feature>
<feature type="compositionally biased region" description="Low complexity" evidence="1">
    <location>
        <begin position="317"/>
        <end position="332"/>
    </location>
</feature>
<evidence type="ECO:0000313" key="3">
    <source>
        <dbReference type="Proteomes" id="UP001153328"/>
    </source>
</evidence>
<dbReference type="Proteomes" id="UP001153328">
    <property type="component" value="Unassembled WGS sequence"/>
</dbReference>
<comment type="caution">
    <text evidence="2">The sequence shown here is derived from an EMBL/GenBank/DDBJ whole genome shotgun (WGS) entry which is preliminary data.</text>
</comment>
<feature type="compositionally biased region" description="Gly residues" evidence="1">
    <location>
        <begin position="278"/>
        <end position="289"/>
    </location>
</feature>
<dbReference type="AlphaFoldDB" id="A0A9W4ED93"/>
<feature type="region of interest" description="Disordered" evidence="1">
    <location>
        <begin position="155"/>
        <end position="347"/>
    </location>
</feature>
<evidence type="ECO:0000256" key="1">
    <source>
        <dbReference type="SAM" id="MobiDB-lite"/>
    </source>
</evidence>
<evidence type="ECO:0000313" key="2">
    <source>
        <dbReference type="EMBL" id="CAG7617825.1"/>
    </source>
</evidence>
<reference evidence="2" key="1">
    <citation type="submission" date="2021-06" db="EMBL/GenBank/DDBJ databases">
        <authorList>
            <person name="Arsene-Ploetze F."/>
        </authorList>
    </citation>
    <scope>NUCLEOTIDE SEQUENCE</scope>
    <source>
        <strain evidence="2">SBRY1</strain>
    </source>
</reference>
<dbReference type="EMBL" id="CAJVAX010000004">
    <property type="protein sequence ID" value="CAG7617825.1"/>
    <property type="molecule type" value="Genomic_DNA"/>
</dbReference>
<feature type="compositionally biased region" description="Basic residues" evidence="1">
    <location>
        <begin position="37"/>
        <end position="55"/>
    </location>
</feature>
<feature type="compositionally biased region" description="Basic residues" evidence="1">
    <location>
        <begin position="65"/>
        <end position="111"/>
    </location>
</feature>
<organism evidence="2 3">
    <name type="scientific">Actinacidiphila bryophytorum</name>
    <dbReference type="NCBI Taxonomy" id="1436133"/>
    <lineage>
        <taxon>Bacteria</taxon>
        <taxon>Bacillati</taxon>
        <taxon>Actinomycetota</taxon>
        <taxon>Actinomycetes</taxon>
        <taxon>Kitasatosporales</taxon>
        <taxon>Streptomycetaceae</taxon>
        <taxon>Actinacidiphila</taxon>
    </lineage>
</organism>
<accession>A0A9W4ED93</accession>
<feature type="compositionally biased region" description="Low complexity" evidence="1">
    <location>
        <begin position="112"/>
        <end position="130"/>
    </location>
</feature>